<protein>
    <submittedName>
        <fullName evidence="1">Uncharacterized protein</fullName>
    </submittedName>
</protein>
<sequence>MFLPFLPRLRSRLFGLSRQCSIWHALLAGTLLLGLAMLVLSKPLADWVLPDSRIQQLLQRGEAALAQGYLSASDGSGARDLFETAKALDGDRHEARDGLLRTGQAALVQARIAFDRGQLDVAERYLRLARELQMPQEQVDALERIVRRRQAEHAGLDQLLVRAEEAYAAGRLEGDSHSALPLYQRVLELVPGLARALEGREDVLTELLRQAYVDLERGRLDAAAAKLDAAQRYDPGHVDLPQTQDLFNRAIDVHLRRAVGLLRRGRLAPAARDFGTVLAVRPEQSDARRGLEQVVEKYVAQAGREAAEFRFEHAEVSLARARALLPGQVSIHLAEQALQRARQTQSSAQPKLSKVTRERHLCELMGRFEVAESRQEWLAPPGVSAYDQVRAAQAIAPGDVRVQGAAQRMLVAMRACFEGELSRNRLQSAQTCLDAWQAIDGQDGALSVARRRLAQRWIGIGSERFGGGDITFARRALEQARRWDPHIPELDEFARRVDLASQR</sequence>
<dbReference type="GeneID" id="68900376"/>
<reference evidence="1 3" key="1">
    <citation type="journal article" date="2014" name="Genome Announc.">
        <title>Draft Genome Sequence of Xylella fastidiosa Pear Leaf Scorch Strain in Taiwan.</title>
        <authorList>
            <person name="Su C.C."/>
            <person name="Deng W.L."/>
            <person name="Jan F.J."/>
            <person name="Chang C.J."/>
            <person name="Huang H."/>
            <person name="Chen J."/>
        </authorList>
    </citation>
    <scope>NUCLEOTIDE SEQUENCE [LARGE SCALE GENOMIC DNA]</scope>
    <source>
        <strain evidence="1 3">PLS229</strain>
    </source>
</reference>
<dbReference type="InterPro" id="IPR011990">
    <property type="entry name" value="TPR-like_helical_dom_sf"/>
</dbReference>
<organism evidence="1 3">
    <name type="scientific">Xylella taiwanensis</name>
    <dbReference type="NCBI Taxonomy" id="1444770"/>
    <lineage>
        <taxon>Bacteria</taxon>
        <taxon>Pseudomonadati</taxon>
        <taxon>Pseudomonadota</taxon>
        <taxon>Gammaproteobacteria</taxon>
        <taxon>Lysobacterales</taxon>
        <taxon>Lysobacteraceae</taxon>
        <taxon>Xylella</taxon>
    </lineage>
</organism>
<dbReference type="Proteomes" id="UP000020406">
    <property type="component" value="Unassembled WGS sequence"/>
</dbReference>
<name>Z9JLV6_9GAMM</name>
<keyword evidence="4" id="KW-1185">Reference proteome</keyword>
<evidence type="ECO:0000313" key="1">
    <source>
        <dbReference type="EMBL" id="EWS78747.1"/>
    </source>
</evidence>
<dbReference type="KEGG" id="xtw:AB672_03640"/>
<dbReference type="SUPFAM" id="SSF48452">
    <property type="entry name" value="TPR-like"/>
    <property type="match status" value="1"/>
</dbReference>
<dbReference type="eggNOG" id="COG4783">
    <property type="taxonomic scope" value="Bacteria"/>
</dbReference>
<dbReference type="EMBL" id="JDSQ01000005">
    <property type="protein sequence ID" value="EWS78747.1"/>
    <property type="molecule type" value="Genomic_DNA"/>
</dbReference>
<dbReference type="PATRIC" id="fig|1444770.3.peg.982"/>
<reference evidence="2" key="2">
    <citation type="submission" date="2021-11" db="EMBL/GenBank/DDBJ databases">
        <title>Genome sequence of Xylella taiwanensis PLS432.</title>
        <authorList>
            <person name="Weng L.-W."/>
            <person name="Su C.-C."/>
            <person name="Tsai C.-W."/>
            <person name="Kuo C.-H."/>
        </authorList>
    </citation>
    <scope>NUCLEOTIDE SEQUENCE</scope>
    <source>
        <strain evidence="2">PLS432</strain>
    </source>
</reference>
<gene>
    <name evidence="1" type="ORF">AF72_04040</name>
    <name evidence="2" type="ORF">LPH55_08450</name>
</gene>
<proteinExistence type="predicted"/>
<comment type="caution">
    <text evidence="1">The sequence shown here is derived from an EMBL/GenBank/DDBJ whole genome shotgun (WGS) entry which is preliminary data.</text>
</comment>
<evidence type="ECO:0000313" key="3">
    <source>
        <dbReference type="Proteomes" id="UP000020406"/>
    </source>
</evidence>
<evidence type="ECO:0000313" key="4">
    <source>
        <dbReference type="Proteomes" id="UP001430701"/>
    </source>
</evidence>
<accession>Z9JLV6</accession>
<dbReference type="Proteomes" id="UP001430701">
    <property type="component" value="Unassembled WGS sequence"/>
</dbReference>
<dbReference type="RefSeq" id="WP_038270654.1">
    <property type="nucleotide sequence ID" value="NZ_CP053627.1"/>
</dbReference>
<dbReference type="Gene3D" id="1.25.40.10">
    <property type="entry name" value="Tetratricopeptide repeat domain"/>
    <property type="match status" value="1"/>
</dbReference>
<dbReference type="EMBL" id="JAJPPU010000002">
    <property type="protein sequence ID" value="MCD8473485.1"/>
    <property type="molecule type" value="Genomic_DNA"/>
</dbReference>
<evidence type="ECO:0000313" key="2">
    <source>
        <dbReference type="EMBL" id="MCD8473485.1"/>
    </source>
</evidence>
<dbReference type="OrthoDB" id="5935824at2"/>
<dbReference type="AlphaFoldDB" id="Z9JLV6"/>